<dbReference type="Proteomes" id="UP000231632">
    <property type="component" value="Unassembled WGS sequence"/>
</dbReference>
<sequence length="256" mass="28712">MSNSNAKNELYFPLIIAITALVLSIISGVVNYRQNNLASLESSLRDTRDQLQLAKSDIANIKMTTVQKLVDAEIAFKNQERLEDEKNELRMDLSDAHERIAELETQIRRMDQALENKKRSATKLKNNPEKNKKASKAKAGKSKVVATASSNNKAANTSAKPESADLDIYIVSTTEGLQQQINDRLSKHGFAAKFPDKRESMNMANTTTVFYYHNSYKQVARQLVKDLNDITTNKVILRKGASPFSNNKIVAHVIEK</sequence>
<dbReference type="STRING" id="1921010.MMIC_P1161"/>
<evidence type="ECO:0000256" key="2">
    <source>
        <dbReference type="SAM" id="Phobius"/>
    </source>
</evidence>
<feature type="compositionally biased region" description="Low complexity" evidence="1">
    <location>
        <begin position="142"/>
        <end position="159"/>
    </location>
</feature>
<evidence type="ECO:0000256" key="1">
    <source>
        <dbReference type="SAM" id="MobiDB-lite"/>
    </source>
</evidence>
<dbReference type="OrthoDB" id="5298855at2"/>
<feature type="transmembrane region" description="Helical" evidence="2">
    <location>
        <begin position="12"/>
        <end position="32"/>
    </location>
</feature>
<dbReference type="EMBL" id="BDFD01000008">
    <property type="protein sequence ID" value="GAV20197.1"/>
    <property type="molecule type" value="Genomic_DNA"/>
</dbReference>
<keyword evidence="4" id="KW-1185">Reference proteome</keyword>
<protein>
    <submittedName>
        <fullName evidence="3">Uncharacterized protein</fullName>
    </submittedName>
</protein>
<keyword evidence="2" id="KW-0472">Membrane</keyword>
<name>A0A1L8CMQ9_9PROT</name>
<evidence type="ECO:0000313" key="4">
    <source>
        <dbReference type="Proteomes" id="UP000231632"/>
    </source>
</evidence>
<dbReference type="Pfam" id="PF13094">
    <property type="entry name" value="CENP-Q"/>
    <property type="match status" value="1"/>
</dbReference>
<organism evidence="3 4">
    <name type="scientific">Mariprofundus micogutta</name>
    <dbReference type="NCBI Taxonomy" id="1921010"/>
    <lineage>
        <taxon>Bacteria</taxon>
        <taxon>Pseudomonadati</taxon>
        <taxon>Pseudomonadota</taxon>
        <taxon>Candidatius Mariprofundia</taxon>
        <taxon>Mariprofundales</taxon>
        <taxon>Mariprofundaceae</taxon>
        <taxon>Mariprofundus</taxon>
    </lineage>
</organism>
<accession>A0A1L8CMQ9</accession>
<dbReference type="AlphaFoldDB" id="A0A1L8CMQ9"/>
<comment type="caution">
    <text evidence="3">The sequence shown here is derived from an EMBL/GenBank/DDBJ whole genome shotgun (WGS) entry which is preliminary data.</text>
</comment>
<dbReference type="InterPro" id="IPR025212">
    <property type="entry name" value="CAD_CENP-Q"/>
</dbReference>
<keyword evidence="2" id="KW-1133">Transmembrane helix</keyword>
<proteinExistence type="predicted"/>
<dbReference type="RefSeq" id="WP_072659521.1">
    <property type="nucleotide sequence ID" value="NZ_BDFD01000008.1"/>
</dbReference>
<keyword evidence="2" id="KW-0812">Transmembrane</keyword>
<gene>
    <name evidence="3" type="ORF">MMIC_P1161</name>
</gene>
<feature type="region of interest" description="Disordered" evidence="1">
    <location>
        <begin position="117"/>
        <end position="159"/>
    </location>
</feature>
<reference evidence="3 4" key="1">
    <citation type="journal article" date="2017" name="Arch. Microbiol.">
        <title>Mariprofundus micogutta sp. nov., a novel iron-oxidizing zetaproteobacterium isolated from a deep-sea hydrothermal field at the Bayonnaise knoll of the Izu-Ogasawara arc, and a description of Mariprofundales ord. nov. and Zetaproteobacteria classis nov.</title>
        <authorList>
            <person name="Makita H."/>
            <person name="Tanaka E."/>
            <person name="Mitsunobu S."/>
            <person name="Miyazaki M."/>
            <person name="Nunoura T."/>
            <person name="Uematsu K."/>
            <person name="Takaki Y."/>
            <person name="Nishi S."/>
            <person name="Shimamura S."/>
            <person name="Takai K."/>
        </authorList>
    </citation>
    <scope>NUCLEOTIDE SEQUENCE [LARGE SCALE GENOMIC DNA]</scope>
    <source>
        <strain evidence="3 4">ET2</strain>
    </source>
</reference>
<evidence type="ECO:0000313" key="3">
    <source>
        <dbReference type="EMBL" id="GAV20197.1"/>
    </source>
</evidence>